<evidence type="ECO:0000313" key="4">
    <source>
        <dbReference type="EMBL" id="NEX00358.1"/>
    </source>
</evidence>
<feature type="chain" id="PRO_5038598448" evidence="2">
    <location>
        <begin position="23"/>
        <end position="333"/>
    </location>
</feature>
<feature type="signal peptide" evidence="2">
    <location>
        <begin position="1"/>
        <end position="22"/>
    </location>
</feature>
<dbReference type="Proteomes" id="UP000473091">
    <property type="component" value="Unassembled WGS sequence"/>
</dbReference>
<dbReference type="InterPro" id="IPR025997">
    <property type="entry name" value="SBP_2_dom"/>
</dbReference>
<protein>
    <submittedName>
        <fullName evidence="4">Substrate-binding domain-containing protein</fullName>
    </submittedName>
</protein>
<dbReference type="AlphaFoldDB" id="A0A6M0LCI2"/>
<evidence type="ECO:0000259" key="3">
    <source>
        <dbReference type="Pfam" id="PF13407"/>
    </source>
</evidence>
<reference evidence="4 5" key="2">
    <citation type="submission" date="2020-03" db="EMBL/GenBank/DDBJ databases">
        <title>Investigating the evolutionary divergence of the Butyrivibrio group.</title>
        <authorList>
            <person name="Skvortsov T."/>
            <person name="Santos F.G."/>
            <person name="Ting K.S."/>
            <person name="Creevey C.J."/>
        </authorList>
    </citation>
    <scope>NUCLEOTIDE SEQUENCE [LARGE SCALE GENOMIC DNA]</scope>
    <source>
        <strain evidence="4 5">MZ8</strain>
    </source>
</reference>
<reference evidence="4 5" key="1">
    <citation type="submission" date="2019-09" db="EMBL/GenBank/DDBJ databases">
        <authorList>
            <person name="Pidcock S.E."/>
            <person name="Huws S.A."/>
        </authorList>
    </citation>
    <scope>NUCLEOTIDE SEQUENCE [LARGE SCALE GENOMIC DNA]</scope>
    <source>
        <strain evidence="4 5">MZ8</strain>
    </source>
</reference>
<gene>
    <name evidence="4" type="ORF">F0Q01_00490</name>
</gene>
<comment type="subcellular location">
    <subcellularLocation>
        <location evidence="1">Cell envelope</location>
    </subcellularLocation>
</comment>
<keyword evidence="2" id="KW-0732">Signal</keyword>
<dbReference type="Gene3D" id="3.40.50.2300">
    <property type="match status" value="2"/>
</dbReference>
<dbReference type="Pfam" id="PF13407">
    <property type="entry name" value="Peripla_BP_4"/>
    <property type="match status" value="1"/>
</dbReference>
<sequence>MKNQIKKSMAFLICIVMTVASLVGCGAKSSGGGGSVNGSGVKILMTLHDDTDTFLITLCETIDKRAQETGATIDTVYCQSDPEIQMQQIADAAGQGYDAIICRLADATTILQMEKAAGNLPIVFINNEPDVDYLKADKFVYVGSFEQDAGRFQAEYIWNGLGKPQSLNVIIMEGMKGHAAVPQRTNAVKYFFLDNGVDANYVFVDHGDWSDTVAYDQLEIFKKTHQDFDCIICNNDPMAIGAIKWLKDNGYDTHDKLVAGIDATDDGCAAIRSGDMYMTVLQDTVGQAENAVDCAITLAKGGSVGSMEGATEDLKYVWVPFVPITPENIDQYK</sequence>
<dbReference type="SUPFAM" id="SSF53822">
    <property type="entry name" value="Periplasmic binding protein-like I"/>
    <property type="match status" value="1"/>
</dbReference>
<dbReference type="GO" id="GO:0030246">
    <property type="term" value="F:carbohydrate binding"/>
    <property type="evidence" value="ECO:0007669"/>
    <property type="project" value="TreeGrafter"/>
</dbReference>
<dbReference type="PANTHER" id="PTHR30036">
    <property type="entry name" value="D-XYLOSE-BINDING PERIPLASMIC PROTEIN"/>
    <property type="match status" value="1"/>
</dbReference>
<feature type="domain" description="Periplasmic binding protein" evidence="3">
    <location>
        <begin position="45"/>
        <end position="302"/>
    </location>
</feature>
<dbReference type="PROSITE" id="PS51257">
    <property type="entry name" value="PROKAR_LIPOPROTEIN"/>
    <property type="match status" value="1"/>
</dbReference>
<evidence type="ECO:0000256" key="2">
    <source>
        <dbReference type="SAM" id="SignalP"/>
    </source>
</evidence>
<organism evidence="4 5">
    <name type="scientific">Pseudobutyrivibrio xylanivorans</name>
    <dbReference type="NCBI Taxonomy" id="185007"/>
    <lineage>
        <taxon>Bacteria</taxon>
        <taxon>Bacillati</taxon>
        <taxon>Bacillota</taxon>
        <taxon>Clostridia</taxon>
        <taxon>Lachnospirales</taxon>
        <taxon>Lachnospiraceae</taxon>
        <taxon>Pseudobutyrivibrio</taxon>
    </lineage>
</organism>
<evidence type="ECO:0000313" key="5">
    <source>
        <dbReference type="Proteomes" id="UP000473091"/>
    </source>
</evidence>
<dbReference type="InterPro" id="IPR050555">
    <property type="entry name" value="Bact_Solute-Bind_Prot2"/>
</dbReference>
<proteinExistence type="predicted"/>
<dbReference type="InterPro" id="IPR028082">
    <property type="entry name" value="Peripla_BP_I"/>
</dbReference>
<name>A0A6M0LCI2_PSEXY</name>
<dbReference type="EMBL" id="VTVE01000001">
    <property type="protein sequence ID" value="NEX00358.1"/>
    <property type="molecule type" value="Genomic_DNA"/>
</dbReference>
<dbReference type="GO" id="GO:0030288">
    <property type="term" value="C:outer membrane-bounded periplasmic space"/>
    <property type="evidence" value="ECO:0007669"/>
    <property type="project" value="TreeGrafter"/>
</dbReference>
<comment type="caution">
    <text evidence="4">The sequence shown here is derived from an EMBL/GenBank/DDBJ whole genome shotgun (WGS) entry which is preliminary data.</text>
</comment>
<evidence type="ECO:0000256" key="1">
    <source>
        <dbReference type="ARBA" id="ARBA00004196"/>
    </source>
</evidence>
<dbReference type="RefSeq" id="WP_090489684.1">
    <property type="nucleotide sequence ID" value="NZ_VTVE01000001.1"/>
</dbReference>
<accession>A0A6M0LCI2</accession>